<dbReference type="EMBL" id="CP003479">
    <property type="protein sequence ID" value="AFI04042.1"/>
    <property type="molecule type" value="Genomic_DNA"/>
</dbReference>
<evidence type="ECO:0000256" key="1">
    <source>
        <dbReference type="SAM" id="SignalP"/>
    </source>
</evidence>
<feature type="chain" id="PRO_5003625801" evidence="1">
    <location>
        <begin position="26"/>
        <end position="618"/>
    </location>
</feature>
<evidence type="ECO:0000313" key="2">
    <source>
        <dbReference type="EMBL" id="AFI04042.1"/>
    </source>
</evidence>
<accession>I0EM73</accession>
<proteinExistence type="predicted"/>
<keyword evidence="3" id="KW-1185">Reference proteome</keyword>
<organism evidence="2 3">
    <name type="scientific">Helicobacter cetorum (strain ATCC BAA-429 / MIT 00-7128)</name>
    <dbReference type="NCBI Taxonomy" id="182217"/>
    <lineage>
        <taxon>Bacteria</taxon>
        <taxon>Pseudomonadati</taxon>
        <taxon>Campylobacterota</taxon>
        <taxon>Epsilonproteobacteria</taxon>
        <taxon>Campylobacterales</taxon>
        <taxon>Helicobacteraceae</taxon>
        <taxon>Helicobacter</taxon>
    </lineage>
</organism>
<feature type="signal peptide" evidence="1">
    <location>
        <begin position="1"/>
        <end position="25"/>
    </location>
</feature>
<dbReference type="HOGENOM" id="CLU_408130_0_0_7"/>
<dbReference type="KEGG" id="hce:HCW_03815"/>
<dbReference type="AlphaFoldDB" id="I0EM73"/>
<sequence>MFKNKYKKWRHSLILSLLCVGSLMAEDDGFFTGITYQTSLAIEKVDNPGLVASQNASNYIRGNAAILSNAATPLTYYLEAMGQQTKLLMKMLCPSATQRCYQYAGGSVTNPTASNPGNNPTRGNHNVVYEDLAKLENDLNSLTQAIGASFANSSTTNKVLEMNLNGREVHIVLPENMFNAMQAVNADIYSALTALWNNQTITNKSFSTPSGATPSFSQAVTKQIGSALTSTQMQEFAKNAQEIFQALMQASIIGTPTSANTANPGFVYGSGANGALPDSIKDPNDYTKYTSPKINNGTAYYVAKGLIESGLSASSILSNMQSFSEKTAHLTSNSSYQDMAQVVAYGKQILKENNEFGKFIGGKLIAPYLSEQDVSKALASRGSTRPNSTEINSTLSNPQSTQAQNLMATGLGASQAIVNQIVNTMQSKVNNAKSVGFARNFLRNSAQSNNMNGFGIKMGYKQFYGKKRMFGARYYGFMDYGYAQFGNTATRVNANLVTYGVGSDFLYNVFTRKRDTESTDIGLFAGMQLAGQTWSTNFLKQVDGDKNKANTTSFQLLFDLGIRTNFAKIYRTHKSRFSQGLEFGVKIPVFYHEYYKSQGVSAKYLRAFSFYVGYNIGF</sequence>
<reference evidence="3" key="1">
    <citation type="submission" date="2012-04" db="EMBL/GenBank/DDBJ databases">
        <title>Complete genome sequence of Helicobacter cetorum strain MIT 00-7128.</title>
        <authorList>
            <person name="Kersulyte D."/>
            <person name="Berg D.E."/>
        </authorList>
    </citation>
    <scope>NUCLEOTIDE SEQUENCE [LARGE SCALE GENOMIC DNA]</scope>
    <source>
        <strain evidence="3">MIT 00-7128</strain>
    </source>
</reference>
<evidence type="ECO:0000313" key="3">
    <source>
        <dbReference type="Proteomes" id="UP000005010"/>
    </source>
</evidence>
<dbReference type="InterPro" id="IPR002718">
    <property type="entry name" value="OMP_Helicobacter"/>
</dbReference>
<protein>
    <submittedName>
        <fullName evidence="2">Outer membrane protein HopI</fullName>
    </submittedName>
</protein>
<name>I0EM73_HELC0</name>
<dbReference type="PRINTS" id="PR01776">
    <property type="entry name" value="HPOMPFAMILY"/>
</dbReference>
<keyword evidence="1" id="KW-0732">Signal</keyword>
<dbReference type="RefSeq" id="WP_014660912.1">
    <property type="nucleotide sequence ID" value="NC_017737.1"/>
</dbReference>
<gene>
    <name evidence="2" type="ordered locus">HCW_03815</name>
</gene>
<dbReference type="eggNOG" id="COG3170">
    <property type="taxonomic scope" value="Bacteria"/>
</dbReference>
<dbReference type="Pfam" id="PF01856">
    <property type="entry name" value="HP_OMP"/>
    <property type="match status" value="1"/>
</dbReference>
<dbReference type="Proteomes" id="UP000005010">
    <property type="component" value="Chromosome"/>
</dbReference>
<dbReference type="PATRIC" id="fig|182217.3.peg.816"/>